<evidence type="ECO:0000313" key="2">
    <source>
        <dbReference type="Proteomes" id="UP001432027"/>
    </source>
</evidence>
<proteinExistence type="predicted"/>
<reference evidence="1" key="1">
    <citation type="submission" date="2023-10" db="EMBL/GenBank/DDBJ databases">
        <title>Genome assembly of Pristionchus species.</title>
        <authorList>
            <person name="Yoshida K."/>
            <person name="Sommer R.J."/>
        </authorList>
    </citation>
    <scope>NUCLEOTIDE SEQUENCE</scope>
    <source>
        <strain evidence="1">RS0144</strain>
    </source>
</reference>
<accession>A0AAV5SH64</accession>
<protein>
    <submittedName>
        <fullName evidence="1">Uncharacterized protein</fullName>
    </submittedName>
</protein>
<dbReference type="Proteomes" id="UP001432027">
    <property type="component" value="Unassembled WGS sequence"/>
</dbReference>
<sequence length="145" mass="16884">SLHVYIVDSACRPAILLKDLSSLVKSIYITQQRVARMKWTSYLFGLHNADWASIIVEMFSEKLDKLCLGNSDYPGYLTLESSDTLRTKLPLLGKPIWFMATCECYKNELKQKSKEFIVRADDNRKYSPNMRIMHTSRKNELFGFF</sequence>
<dbReference type="EMBL" id="BTSX01000001">
    <property type="protein sequence ID" value="GMS81805.1"/>
    <property type="molecule type" value="Genomic_DNA"/>
</dbReference>
<comment type="caution">
    <text evidence="1">The sequence shown here is derived from an EMBL/GenBank/DDBJ whole genome shotgun (WGS) entry which is preliminary data.</text>
</comment>
<gene>
    <name evidence="1" type="ORF">PENTCL1PPCAC_3980</name>
</gene>
<feature type="non-terminal residue" evidence="1">
    <location>
        <position position="1"/>
    </location>
</feature>
<dbReference type="AlphaFoldDB" id="A0AAV5SH64"/>
<name>A0AAV5SH64_9BILA</name>
<keyword evidence="2" id="KW-1185">Reference proteome</keyword>
<organism evidence="1 2">
    <name type="scientific">Pristionchus entomophagus</name>
    <dbReference type="NCBI Taxonomy" id="358040"/>
    <lineage>
        <taxon>Eukaryota</taxon>
        <taxon>Metazoa</taxon>
        <taxon>Ecdysozoa</taxon>
        <taxon>Nematoda</taxon>
        <taxon>Chromadorea</taxon>
        <taxon>Rhabditida</taxon>
        <taxon>Rhabditina</taxon>
        <taxon>Diplogasteromorpha</taxon>
        <taxon>Diplogasteroidea</taxon>
        <taxon>Neodiplogasteridae</taxon>
        <taxon>Pristionchus</taxon>
    </lineage>
</organism>
<evidence type="ECO:0000313" key="1">
    <source>
        <dbReference type="EMBL" id="GMS81805.1"/>
    </source>
</evidence>